<dbReference type="Proteomes" id="UP001558613">
    <property type="component" value="Unassembled WGS sequence"/>
</dbReference>
<organism evidence="1 2">
    <name type="scientific">Cirrhinus molitorella</name>
    <name type="common">mud carp</name>
    <dbReference type="NCBI Taxonomy" id="172907"/>
    <lineage>
        <taxon>Eukaryota</taxon>
        <taxon>Metazoa</taxon>
        <taxon>Chordata</taxon>
        <taxon>Craniata</taxon>
        <taxon>Vertebrata</taxon>
        <taxon>Euteleostomi</taxon>
        <taxon>Actinopterygii</taxon>
        <taxon>Neopterygii</taxon>
        <taxon>Teleostei</taxon>
        <taxon>Ostariophysi</taxon>
        <taxon>Cypriniformes</taxon>
        <taxon>Cyprinidae</taxon>
        <taxon>Labeoninae</taxon>
        <taxon>Labeonini</taxon>
        <taxon>Cirrhinus</taxon>
    </lineage>
</organism>
<reference evidence="1 2" key="1">
    <citation type="submission" date="2023-09" db="EMBL/GenBank/DDBJ databases">
        <authorList>
            <person name="Wang M."/>
        </authorList>
    </citation>
    <scope>NUCLEOTIDE SEQUENCE [LARGE SCALE GENOMIC DNA]</scope>
    <source>
        <strain evidence="1">GT-2023</strain>
        <tissue evidence="1">Liver</tissue>
    </source>
</reference>
<protein>
    <submittedName>
        <fullName evidence="1">Uncharacterized protein</fullName>
    </submittedName>
</protein>
<proteinExistence type="predicted"/>
<accession>A0ABR3LD02</accession>
<dbReference type="EMBL" id="JAYMGO010000023">
    <property type="protein sequence ID" value="KAL1249393.1"/>
    <property type="molecule type" value="Genomic_DNA"/>
</dbReference>
<evidence type="ECO:0000313" key="2">
    <source>
        <dbReference type="Proteomes" id="UP001558613"/>
    </source>
</evidence>
<gene>
    <name evidence="1" type="ORF">QQF64_020398</name>
</gene>
<comment type="caution">
    <text evidence="1">The sequence shown here is derived from an EMBL/GenBank/DDBJ whole genome shotgun (WGS) entry which is preliminary data.</text>
</comment>
<sequence>MIGMRDVGCGMWDAGCGMRDVGCGMRDAGCGMRDAGGHKETEESQLPCIPVTYPHPKNPTCYSFNEALSQTLLHYRAAQHATTRMSPAKLMLGRELELLLHRLCPPTSHDGNPVVEARVRKQQLKAQGKFDAKKKARIPKILPLDWVRVQQPHRKNKLHTFWSQPQQVQRQLGPVTFQLSDGSRWHASQLRNVLCPSDADLSQDSVLPCSLFVMPCAPSTAYSDSTSNIPTATWSIAKQAYQIT</sequence>
<name>A0ABR3LD02_9TELE</name>
<evidence type="ECO:0000313" key="1">
    <source>
        <dbReference type="EMBL" id="KAL1249393.1"/>
    </source>
</evidence>
<keyword evidence="2" id="KW-1185">Reference proteome</keyword>